<protein>
    <recommendedName>
        <fullName evidence="2">PDZ domain-containing protein</fullName>
    </recommendedName>
</protein>
<dbReference type="InterPro" id="IPR001478">
    <property type="entry name" value="PDZ"/>
</dbReference>
<feature type="region of interest" description="Disordered" evidence="1">
    <location>
        <begin position="74"/>
        <end position="134"/>
    </location>
</feature>
<evidence type="ECO:0000259" key="2">
    <source>
        <dbReference type="PROSITE" id="PS50106"/>
    </source>
</evidence>
<accession>E4YGL0</accession>
<feature type="compositionally biased region" description="Polar residues" evidence="1">
    <location>
        <begin position="79"/>
        <end position="110"/>
    </location>
</feature>
<feature type="compositionally biased region" description="Low complexity" evidence="1">
    <location>
        <begin position="119"/>
        <end position="129"/>
    </location>
</feature>
<sequence length="357" mass="40095">MFSKKKSKKKDSVVYSQDEQKRLSELAQAHGLSAQTPSSFRNKVFGRKESKKSKIEISTPFAFQHVAQAVAGAEDRASVHSSGSNLSHDNSVIPTNKHNESTSSRSSMGDSQFVRPTRSTSHASSHAHSNILPQRKDSIGQLHYSNVPSSYQRPVPDTWSLASQNLTRPGSHLHSHNQSWKQSISSLHSQPPFQNEQPDPYQRCYVQGYRFGSAPFRFGSVLGHQIGFFYRICTPGYVKEKVYPKEIPVPPPDSSKLLGPKRKVLLTRRPESGFGFSLRRSTISERDQTRRTVLFAEPGSSGCGLLPGDRLLEINGADVEHAQQEEAVAKIKEWFHESRNYLTEKAILSEIQFYKKN</sequence>
<feature type="region of interest" description="Disordered" evidence="1">
    <location>
        <begin position="167"/>
        <end position="197"/>
    </location>
</feature>
<gene>
    <name evidence="3" type="ORF">GSOID_T00024663001</name>
</gene>
<name>E4YGL0_OIKDI</name>
<dbReference type="InterPro" id="IPR036034">
    <property type="entry name" value="PDZ_sf"/>
</dbReference>
<dbReference type="SUPFAM" id="SSF50156">
    <property type="entry name" value="PDZ domain-like"/>
    <property type="match status" value="1"/>
</dbReference>
<dbReference type="EMBL" id="FN654527">
    <property type="protein sequence ID" value="CBY34634.1"/>
    <property type="molecule type" value="Genomic_DNA"/>
</dbReference>
<dbReference type="AlphaFoldDB" id="E4YGL0"/>
<feature type="domain" description="PDZ" evidence="2">
    <location>
        <begin position="263"/>
        <end position="333"/>
    </location>
</feature>
<evidence type="ECO:0000256" key="1">
    <source>
        <dbReference type="SAM" id="MobiDB-lite"/>
    </source>
</evidence>
<feature type="compositionally biased region" description="Polar residues" evidence="1">
    <location>
        <begin position="176"/>
        <end position="197"/>
    </location>
</feature>
<dbReference type="Gene3D" id="2.30.42.10">
    <property type="match status" value="1"/>
</dbReference>
<organism evidence="3">
    <name type="scientific">Oikopleura dioica</name>
    <name type="common">Tunicate</name>
    <dbReference type="NCBI Taxonomy" id="34765"/>
    <lineage>
        <taxon>Eukaryota</taxon>
        <taxon>Metazoa</taxon>
        <taxon>Chordata</taxon>
        <taxon>Tunicata</taxon>
        <taxon>Appendicularia</taxon>
        <taxon>Copelata</taxon>
        <taxon>Oikopleuridae</taxon>
        <taxon>Oikopleura</taxon>
    </lineage>
</organism>
<dbReference type="Proteomes" id="UP000011014">
    <property type="component" value="Unassembled WGS sequence"/>
</dbReference>
<reference evidence="3" key="1">
    <citation type="journal article" date="2010" name="Science">
        <title>Plasticity of animal genome architecture unmasked by rapid evolution of a pelagic tunicate.</title>
        <authorList>
            <person name="Denoeud F."/>
            <person name="Henriet S."/>
            <person name="Mungpakdee S."/>
            <person name="Aury J.M."/>
            <person name="Da Silva C."/>
            <person name="Brinkmann H."/>
            <person name="Mikhaleva J."/>
            <person name="Olsen L.C."/>
            <person name="Jubin C."/>
            <person name="Canestro C."/>
            <person name="Bouquet J.M."/>
            <person name="Danks G."/>
            <person name="Poulain J."/>
            <person name="Campsteijn C."/>
            <person name="Adamski M."/>
            <person name="Cross I."/>
            <person name="Yadetie F."/>
            <person name="Muffato M."/>
            <person name="Louis A."/>
            <person name="Butcher S."/>
            <person name="Tsagkogeorga G."/>
            <person name="Konrad A."/>
            <person name="Singh S."/>
            <person name="Jensen M.F."/>
            <person name="Cong E.H."/>
            <person name="Eikeseth-Otteraa H."/>
            <person name="Noel B."/>
            <person name="Anthouard V."/>
            <person name="Porcel B.M."/>
            <person name="Kachouri-Lafond R."/>
            <person name="Nishino A."/>
            <person name="Ugolini M."/>
            <person name="Chourrout P."/>
            <person name="Nishida H."/>
            <person name="Aasland R."/>
            <person name="Huzurbazar S."/>
            <person name="Westhof E."/>
            <person name="Delsuc F."/>
            <person name="Lehrach H."/>
            <person name="Reinhardt R."/>
            <person name="Weissenbach J."/>
            <person name="Roy S.W."/>
            <person name="Artiguenave F."/>
            <person name="Postlethwait J.H."/>
            <person name="Manak J.R."/>
            <person name="Thompson E.M."/>
            <person name="Jaillon O."/>
            <person name="Du Pasquier L."/>
            <person name="Boudinot P."/>
            <person name="Liberles D.A."/>
            <person name="Volff J.N."/>
            <person name="Philippe H."/>
            <person name="Lenhard B."/>
            <person name="Roest Crollius H."/>
            <person name="Wincker P."/>
            <person name="Chourrout D."/>
        </authorList>
    </citation>
    <scope>NUCLEOTIDE SEQUENCE [LARGE SCALE GENOMIC DNA]</scope>
</reference>
<proteinExistence type="predicted"/>
<evidence type="ECO:0000313" key="3">
    <source>
        <dbReference type="EMBL" id="CBY34634.1"/>
    </source>
</evidence>
<dbReference type="PROSITE" id="PS50106">
    <property type="entry name" value="PDZ"/>
    <property type="match status" value="1"/>
</dbReference>
<feature type="region of interest" description="Disordered" evidence="1">
    <location>
        <begin position="26"/>
        <end position="53"/>
    </location>
</feature>
<dbReference type="Pfam" id="PF00595">
    <property type="entry name" value="PDZ"/>
    <property type="match status" value="1"/>
</dbReference>